<dbReference type="PROSITE" id="PS50887">
    <property type="entry name" value="GGDEF"/>
    <property type="match status" value="1"/>
</dbReference>
<dbReference type="Pfam" id="PF00990">
    <property type="entry name" value="GGDEF"/>
    <property type="match status" value="1"/>
</dbReference>
<feature type="domain" description="GGDEF" evidence="3">
    <location>
        <begin position="300"/>
        <end position="430"/>
    </location>
</feature>
<dbReference type="SMART" id="SM00091">
    <property type="entry name" value="PAS"/>
    <property type="match status" value="2"/>
</dbReference>
<evidence type="ECO:0000259" key="4">
    <source>
        <dbReference type="PROSITE" id="PS51832"/>
    </source>
</evidence>
<dbReference type="NCBIfam" id="TIGR00229">
    <property type="entry name" value="sensory_box"/>
    <property type="match status" value="2"/>
</dbReference>
<dbReference type="AlphaFoldDB" id="A0A135L189"/>
<dbReference type="PROSITE" id="PS51832">
    <property type="entry name" value="HD_GYP"/>
    <property type="match status" value="1"/>
</dbReference>
<dbReference type="STRING" id="1413211.U473_00445"/>
<dbReference type="PANTHER" id="PTHR43155">
    <property type="entry name" value="CYCLIC DI-GMP PHOSPHODIESTERASE PA4108-RELATED"/>
    <property type="match status" value="1"/>
</dbReference>
<dbReference type="InterPro" id="IPR029787">
    <property type="entry name" value="Nucleotide_cyclase"/>
</dbReference>
<dbReference type="CDD" id="cd00077">
    <property type="entry name" value="HDc"/>
    <property type="match status" value="1"/>
</dbReference>
<organism evidence="5 6">
    <name type="scientific">Tepidibacillus decaturensis</name>
    <dbReference type="NCBI Taxonomy" id="1413211"/>
    <lineage>
        <taxon>Bacteria</taxon>
        <taxon>Bacillati</taxon>
        <taxon>Bacillota</taxon>
        <taxon>Bacilli</taxon>
        <taxon>Bacillales</taxon>
        <taxon>Bacillaceae</taxon>
        <taxon>Tepidibacillus</taxon>
    </lineage>
</organism>
<evidence type="ECO:0000313" key="5">
    <source>
        <dbReference type="EMBL" id="KXG42683.1"/>
    </source>
</evidence>
<dbReference type="SMART" id="SM00267">
    <property type="entry name" value="GGDEF"/>
    <property type="match status" value="1"/>
</dbReference>
<dbReference type="Gene3D" id="3.30.70.270">
    <property type="match status" value="1"/>
</dbReference>
<dbReference type="RefSeq" id="WP_068722377.1">
    <property type="nucleotide sequence ID" value="NZ_LSKU01000001.1"/>
</dbReference>
<dbReference type="Proteomes" id="UP000070352">
    <property type="component" value="Unassembled WGS sequence"/>
</dbReference>
<name>A0A135L189_9BACI</name>
<dbReference type="Gene3D" id="3.30.450.20">
    <property type="entry name" value="PAS domain"/>
    <property type="match status" value="2"/>
</dbReference>
<dbReference type="CDD" id="cd01949">
    <property type="entry name" value="GGDEF"/>
    <property type="match status" value="1"/>
</dbReference>
<comment type="caution">
    <text evidence="5">The sequence shown here is derived from an EMBL/GenBank/DDBJ whole genome shotgun (WGS) entry which is preliminary data.</text>
</comment>
<feature type="domain" description="PAC" evidence="2">
    <location>
        <begin position="219"/>
        <end position="271"/>
    </location>
</feature>
<feature type="domain" description="PAS" evidence="1">
    <location>
        <begin position="40"/>
        <end position="88"/>
    </location>
</feature>
<dbReference type="Pfam" id="PF13426">
    <property type="entry name" value="PAS_9"/>
    <property type="match status" value="2"/>
</dbReference>
<dbReference type="CDD" id="cd00130">
    <property type="entry name" value="PAS"/>
    <property type="match status" value="2"/>
</dbReference>
<gene>
    <name evidence="5" type="ORF">U473_00445</name>
</gene>
<dbReference type="SMART" id="SM00086">
    <property type="entry name" value="PAC"/>
    <property type="match status" value="2"/>
</dbReference>
<protein>
    <recommendedName>
        <fullName evidence="7">Diguanylate cyclase</fullName>
    </recommendedName>
</protein>
<dbReference type="PROSITE" id="PS50112">
    <property type="entry name" value="PAS"/>
    <property type="match status" value="2"/>
</dbReference>
<evidence type="ECO:0008006" key="7">
    <source>
        <dbReference type="Google" id="ProtNLM"/>
    </source>
</evidence>
<evidence type="ECO:0000313" key="6">
    <source>
        <dbReference type="Proteomes" id="UP000070352"/>
    </source>
</evidence>
<dbReference type="PROSITE" id="PS50113">
    <property type="entry name" value="PAC"/>
    <property type="match status" value="1"/>
</dbReference>
<dbReference type="InterPro" id="IPR035965">
    <property type="entry name" value="PAS-like_dom_sf"/>
</dbReference>
<dbReference type="SUPFAM" id="SSF109604">
    <property type="entry name" value="HD-domain/PDEase-like"/>
    <property type="match status" value="1"/>
</dbReference>
<dbReference type="NCBIfam" id="TIGR00254">
    <property type="entry name" value="GGDEF"/>
    <property type="match status" value="1"/>
</dbReference>
<dbReference type="InterPro" id="IPR000700">
    <property type="entry name" value="PAS-assoc_C"/>
</dbReference>
<dbReference type="Pfam" id="PF13487">
    <property type="entry name" value="HD_5"/>
    <property type="match status" value="1"/>
</dbReference>
<dbReference type="InterPro" id="IPR000014">
    <property type="entry name" value="PAS"/>
</dbReference>
<proteinExistence type="predicted"/>
<dbReference type="PANTHER" id="PTHR43155:SF2">
    <property type="entry name" value="CYCLIC DI-GMP PHOSPHODIESTERASE PA4108"/>
    <property type="match status" value="1"/>
</dbReference>
<dbReference type="InterPro" id="IPR003607">
    <property type="entry name" value="HD/PDEase_dom"/>
</dbReference>
<dbReference type="EMBL" id="LSKU01000001">
    <property type="protein sequence ID" value="KXG42683.1"/>
    <property type="molecule type" value="Genomic_DNA"/>
</dbReference>
<dbReference type="SMART" id="SM00471">
    <property type="entry name" value="HDc"/>
    <property type="match status" value="1"/>
</dbReference>
<keyword evidence="6" id="KW-1185">Reference proteome</keyword>
<dbReference type="SUPFAM" id="SSF55073">
    <property type="entry name" value="Nucleotide cyclase"/>
    <property type="match status" value="1"/>
</dbReference>
<dbReference type="Gene3D" id="1.10.3210.10">
    <property type="entry name" value="Hypothetical protein af1432"/>
    <property type="match status" value="1"/>
</dbReference>
<reference evidence="5 6" key="1">
    <citation type="submission" date="2016-02" db="EMBL/GenBank/DDBJ databases">
        <title>Draft Genome for Tepidibacillus decaturensis nov. sp. Strain Z9, an Anaerobic, Moderately Thermophilic and Heterotrophic Bacterium from Deep Subsurface of the Illinois Basin, USA.</title>
        <authorList>
            <person name="Dong Y."/>
            <person name="Chang J.Y."/>
            <person name="Sanford R."/>
            <person name="Fouke B.W."/>
        </authorList>
    </citation>
    <scope>NUCLEOTIDE SEQUENCE [LARGE SCALE GENOMIC DNA]</scope>
    <source>
        <strain evidence="5 6">Z9</strain>
    </source>
</reference>
<feature type="domain" description="PAS" evidence="1">
    <location>
        <begin position="141"/>
        <end position="214"/>
    </location>
</feature>
<evidence type="ECO:0000259" key="2">
    <source>
        <dbReference type="PROSITE" id="PS50113"/>
    </source>
</evidence>
<accession>A0A135L189</accession>
<evidence type="ECO:0000259" key="3">
    <source>
        <dbReference type="PROSITE" id="PS50887"/>
    </source>
</evidence>
<dbReference type="InterPro" id="IPR037522">
    <property type="entry name" value="HD_GYP_dom"/>
</dbReference>
<feature type="domain" description="HD-GYP" evidence="4">
    <location>
        <begin position="421"/>
        <end position="616"/>
    </location>
</feature>
<dbReference type="InterPro" id="IPR000160">
    <property type="entry name" value="GGDEF_dom"/>
</dbReference>
<dbReference type="SUPFAM" id="SSF55785">
    <property type="entry name" value="PYP-like sensor domain (PAS domain)"/>
    <property type="match status" value="2"/>
</dbReference>
<dbReference type="InterPro" id="IPR043128">
    <property type="entry name" value="Rev_trsase/Diguanyl_cyclase"/>
</dbReference>
<dbReference type="InterPro" id="IPR001610">
    <property type="entry name" value="PAC"/>
</dbReference>
<sequence>MNEKMMQIKTLEERERVFNGIQSAMFNEHDAMMLLIEPRSGEIVDANPAACAFYGYTREELLNMHIQEINMLPKEEVERRRLQALQGKQRYFVFPHRLKSGEIRLVDVYSCPITHSGETLLFSIIFDVTDREKYKEELYREKELHKTILLSIGDGVVTTDQTGRITALNRVAEKITGWSEEEVKGSRFAEVFKLINETTGEEAKDLIENVLKTEEIIGWGNHTALIAKDGRRIPIADSAAPIKDEKGEIFGVVMVFRDVTQEKAWQEKILNLSYHDSLTGLHNRRFMEEQINGLEMSREMPLVVIMADVNGLKLVNDAFGHEEGDKLLKKAAKIIKESCRKEDIIARWGGDEFLILLPNTTTEIAEQIIERIKNRGLQVSSGKTQLSIAMGYAVKAKASENLEQVIKEAEEWMYRRKLMEGKSYRKSLINTLLATLYAKSTETEEHSQRLKNDCLMIGRRMNLSAKELDELALLTVLHDIGKVGVRGSILHKPGPLTAEEWEEMKKHSEIGYRIAQNTPELATIAEYILYHHERWDGKGYPRGLKREEIPLFCRILAVADAYDAMTNDRTYRKALSKEEAIAEIRRNAGTQFDPQVVEIFLRIMVQEHNMQKRQSREK</sequence>
<evidence type="ECO:0000259" key="1">
    <source>
        <dbReference type="PROSITE" id="PS50112"/>
    </source>
</evidence>